<dbReference type="OrthoDB" id="9780848at2"/>
<evidence type="ECO:0000259" key="3">
    <source>
        <dbReference type="Pfam" id="PF02230"/>
    </source>
</evidence>
<protein>
    <submittedName>
        <fullName evidence="4">Esterase</fullName>
    </submittedName>
    <submittedName>
        <fullName evidence="5">Putative hydrolase</fullName>
    </submittedName>
</protein>
<dbReference type="PANTHER" id="PTHR10655:SF17">
    <property type="entry name" value="LYSOPHOSPHOLIPASE-LIKE PROTEIN 1"/>
    <property type="match status" value="1"/>
</dbReference>
<comment type="caution">
    <text evidence="5">The sequence shown here is derived from an EMBL/GenBank/DDBJ whole genome shotgun (WGS) entry which is preliminary data.</text>
</comment>
<reference evidence="4 7" key="2">
    <citation type="journal article" date="2018" name="Nat. Biotechnol.">
        <title>A standardized bacterial taxonomy based on genome phylogeny substantially revises the tree of life.</title>
        <authorList>
            <person name="Parks D.H."/>
            <person name="Chuvochina M."/>
            <person name="Waite D.W."/>
            <person name="Rinke C."/>
            <person name="Skarshewski A."/>
            <person name="Chaumeil P.A."/>
            <person name="Hugenholtz P."/>
        </authorList>
    </citation>
    <scope>NUCLEOTIDE SEQUENCE [LARGE SCALE GENOMIC DNA]</scope>
    <source>
        <strain evidence="4">UBA9152</strain>
    </source>
</reference>
<name>A0A0F0LS91_9MICO</name>
<organism evidence="5 6">
    <name type="scientific">Microbacterium ginsengisoli</name>
    <dbReference type="NCBI Taxonomy" id="400772"/>
    <lineage>
        <taxon>Bacteria</taxon>
        <taxon>Bacillati</taxon>
        <taxon>Actinomycetota</taxon>
        <taxon>Actinomycetes</taxon>
        <taxon>Micrococcales</taxon>
        <taxon>Microbacteriaceae</taxon>
        <taxon>Microbacterium</taxon>
    </lineage>
</organism>
<dbReference type="EMBL" id="JYIY01000076">
    <property type="protein sequence ID" value="KJL35998.1"/>
    <property type="molecule type" value="Genomic_DNA"/>
</dbReference>
<evidence type="ECO:0000313" key="4">
    <source>
        <dbReference type="EMBL" id="HAN23171.1"/>
    </source>
</evidence>
<dbReference type="STRING" id="400772.RR49_02045"/>
<dbReference type="EMBL" id="DMNG01000016">
    <property type="protein sequence ID" value="HAN23171.1"/>
    <property type="molecule type" value="Genomic_DNA"/>
</dbReference>
<dbReference type="GO" id="GO:0016787">
    <property type="term" value="F:hydrolase activity"/>
    <property type="evidence" value="ECO:0007669"/>
    <property type="project" value="UniProtKB-KW"/>
</dbReference>
<dbReference type="Pfam" id="PF02230">
    <property type="entry name" value="Abhydrolase_2"/>
    <property type="match status" value="1"/>
</dbReference>
<dbReference type="InterPro" id="IPR050565">
    <property type="entry name" value="LYPA1-2/EST-like"/>
</dbReference>
<dbReference type="InterPro" id="IPR029058">
    <property type="entry name" value="AB_hydrolase_fold"/>
</dbReference>
<evidence type="ECO:0000313" key="5">
    <source>
        <dbReference type="EMBL" id="KJL35998.1"/>
    </source>
</evidence>
<keyword evidence="2 5" id="KW-0378">Hydrolase</keyword>
<evidence type="ECO:0000313" key="6">
    <source>
        <dbReference type="Proteomes" id="UP000033451"/>
    </source>
</evidence>
<accession>A0A0F0LS91</accession>
<feature type="domain" description="Phospholipase/carboxylesterase/thioesterase" evidence="3">
    <location>
        <begin position="19"/>
        <end position="203"/>
    </location>
</feature>
<evidence type="ECO:0000256" key="2">
    <source>
        <dbReference type="ARBA" id="ARBA00022801"/>
    </source>
</evidence>
<dbReference type="Gene3D" id="3.40.50.1820">
    <property type="entry name" value="alpha/beta hydrolase"/>
    <property type="match status" value="1"/>
</dbReference>
<sequence>MLIRETAASDPLATSAPVVALLLHGYGASERDLAGIGDRLTAGLPWVSLRAPLALPQGGAAWFPVTVPGSPDPQPVVEATEAIWTWVQENLLPDARIVPIGFSQGGLMASQLLRTRPERVAATAVLGGFVLGAAQPADPLLRRMKPEAFWARGDADRVIATPAVERTEAWLPSHTTLTARVYPGLGHTIDQRVLDDLAVFLAAAVPLGASTI</sequence>
<dbReference type="SUPFAM" id="SSF53474">
    <property type="entry name" value="alpha/beta-Hydrolases"/>
    <property type="match status" value="1"/>
</dbReference>
<comment type="similarity">
    <text evidence="1">Belongs to the AB hydrolase superfamily. AB hydrolase 2 family.</text>
</comment>
<dbReference type="PANTHER" id="PTHR10655">
    <property type="entry name" value="LYSOPHOSPHOLIPASE-RELATED"/>
    <property type="match status" value="1"/>
</dbReference>
<dbReference type="RefSeq" id="WP_045247955.1">
    <property type="nucleotide sequence ID" value="NZ_JBOFAV010000012.1"/>
</dbReference>
<keyword evidence="6" id="KW-1185">Reference proteome</keyword>
<proteinExistence type="inferred from homology"/>
<evidence type="ECO:0000313" key="7">
    <source>
        <dbReference type="Proteomes" id="UP000257479"/>
    </source>
</evidence>
<dbReference type="Proteomes" id="UP000257479">
    <property type="component" value="Unassembled WGS sequence"/>
</dbReference>
<dbReference type="InterPro" id="IPR003140">
    <property type="entry name" value="PLipase/COase/thioEstase"/>
</dbReference>
<reference evidence="5 6" key="1">
    <citation type="submission" date="2015-02" db="EMBL/GenBank/DDBJ databases">
        <title>Draft genome sequences of ten Microbacterium spp. with emphasis on heavy metal contaminated environments.</title>
        <authorList>
            <person name="Corretto E."/>
        </authorList>
    </citation>
    <scope>NUCLEOTIDE SEQUENCE [LARGE SCALE GENOMIC DNA]</scope>
    <source>
        <strain evidence="5 6">DSM 18659</strain>
    </source>
</reference>
<dbReference type="Proteomes" id="UP000033451">
    <property type="component" value="Unassembled WGS sequence"/>
</dbReference>
<dbReference type="PATRIC" id="fig|400772.4.peg.2059"/>
<evidence type="ECO:0000256" key="1">
    <source>
        <dbReference type="ARBA" id="ARBA00006499"/>
    </source>
</evidence>
<gene>
    <name evidence="4" type="ORF">DCP95_01180</name>
    <name evidence="5" type="ORF">RR49_02045</name>
</gene>
<dbReference type="AlphaFoldDB" id="A0A0F0LS91"/>